<keyword evidence="6" id="KW-1185">Reference proteome</keyword>
<dbReference type="InterPro" id="IPR012340">
    <property type="entry name" value="NA-bd_OB-fold"/>
</dbReference>
<evidence type="ECO:0000256" key="2">
    <source>
        <dbReference type="HAMAP-Rule" id="MF_00984"/>
    </source>
</evidence>
<evidence type="ECO:0000256" key="3">
    <source>
        <dbReference type="RuleBase" id="RU000524"/>
    </source>
</evidence>
<feature type="compositionally biased region" description="Basic and acidic residues" evidence="4">
    <location>
        <begin position="147"/>
        <end position="157"/>
    </location>
</feature>
<protein>
    <recommendedName>
        <fullName evidence="2 3">Single-stranded DNA-binding protein</fullName>
        <shortName evidence="2">SSB</shortName>
    </recommendedName>
</protein>
<dbReference type="Proteomes" id="UP000503540">
    <property type="component" value="Chromosome"/>
</dbReference>
<sequence length="163" mass="17925">MSGETTLTVIGNLTDDPRLTFVKGEGTAVVNFTVASTPRIFDRESNKWKDGAALFLRVTMWREPAENIAESLTKGARVMVTGKLQQRSYEDRDGVTRYVMEVVADEVGVSLKYAVAKPIKRKNNAWGDNTNRGGKSTPSTGRGRRSAPADDDPRSEFTPDEVA</sequence>
<dbReference type="NCBIfam" id="TIGR00621">
    <property type="entry name" value="ssb"/>
    <property type="match status" value="1"/>
</dbReference>
<gene>
    <name evidence="5" type="primary">ssb</name>
    <name evidence="5" type="ORF">F5544_14305</name>
</gene>
<dbReference type="HAMAP" id="MF_00984">
    <property type="entry name" value="SSB"/>
    <property type="match status" value="1"/>
</dbReference>
<accession>A0A6G9YC52</accession>
<proteinExistence type="inferred from homology"/>
<comment type="subunit">
    <text evidence="2">Homotetramer.</text>
</comment>
<evidence type="ECO:0000313" key="5">
    <source>
        <dbReference type="EMBL" id="QIS10748.1"/>
    </source>
</evidence>
<dbReference type="Pfam" id="PF00436">
    <property type="entry name" value="SSB"/>
    <property type="match status" value="1"/>
</dbReference>
<comment type="caution">
    <text evidence="2">Lacks conserved residue(s) required for the propagation of feature annotation.</text>
</comment>
<dbReference type="EMBL" id="CP046172">
    <property type="protein sequence ID" value="QIS10748.1"/>
    <property type="molecule type" value="Genomic_DNA"/>
</dbReference>
<dbReference type="GO" id="GO:0006260">
    <property type="term" value="P:DNA replication"/>
    <property type="evidence" value="ECO:0007669"/>
    <property type="project" value="InterPro"/>
</dbReference>
<dbReference type="SUPFAM" id="SSF50249">
    <property type="entry name" value="Nucleic acid-binding proteins"/>
    <property type="match status" value="1"/>
</dbReference>
<feature type="compositionally biased region" description="Polar residues" evidence="4">
    <location>
        <begin position="126"/>
        <end position="140"/>
    </location>
</feature>
<dbReference type="InterPro" id="IPR011344">
    <property type="entry name" value="ssDNA-bd"/>
</dbReference>
<dbReference type="PROSITE" id="PS50935">
    <property type="entry name" value="SSB"/>
    <property type="match status" value="1"/>
</dbReference>
<dbReference type="RefSeq" id="WP_167473682.1">
    <property type="nucleotide sequence ID" value="NZ_CP046172.1"/>
</dbReference>
<evidence type="ECO:0000256" key="1">
    <source>
        <dbReference type="ARBA" id="ARBA00023125"/>
    </source>
</evidence>
<dbReference type="KEGG" id="nah:F5544_14305"/>
<evidence type="ECO:0000313" key="6">
    <source>
        <dbReference type="Proteomes" id="UP000503540"/>
    </source>
</evidence>
<dbReference type="GO" id="GO:0009295">
    <property type="term" value="C:nucleoid"/>
    <property type="evidence" value="ECO:0007669"/>
    <property type="project" value="TreeGrafter"/>
</dbReference>
<evidence type="ECO:0000256" key="4">
    <source>
        <dbReference type="SAM" id="MobiDB-lite"/>
    </source>
</evidence>
<dbReference type="Gene3D" id="2.40.50.140">
    <property type="entry name" value="Nucleic acid-binding proteins"/>
    <property type="match status" value="1"/>
</dbReference>
<reference evidence="5 6" key="1">
    <citation type="journal article" date="2019" name="ACS Chem. Biol.">
        <title>Identification and Mobilization of a Cryptic Antibiotic Biosynthesis Gene Locus from a Human-Pathogenic Nocardia Isolate.</title>
        <authorList>
            <person name="Herisse M."/>
            <person name="Ishida K."/>
            <person name="Porter J.L."/>
            <person name="Howden B."/>
            <person name="Hertweck C."/>
            <person name="Stinear T.P."/>
            <person name="Pidot S.J."/>
        </authorList>
    </citation>
    <scope>NUCLEOTIDE SEQUENCE [LARGE SCALE GENOMIC DNA]</scope>
    <source>
        <strain evidence="5 6">AUSMDU00012717</strain>
    </source>
</reference>
<name>A0A6G9YC52_9NOCA</name>
<dbReference type="PANTHER" id="PTHR10302">
    <property type="entry name" value="SINGLE-STRANDED DNA-BINDING PROTEIN"/>
    <property type="match status" value="1"/>
</dbReference>
<feature type="region of interest" description="Disordered" evidence="4">
    <location>
        <begin position="122"/>
        <end position="163"/>
    </location>
</feature>
<dbReference type="AlphaFoldDB" id="A0A6G9YC52"/>
<organism evidence="5 6">
    <name type="scientific">Nocardia arthritidis</name>
    <dbReference type="NCBI Taxonomy" id="228602"/>
    <lineage>
        <taxon>Bacteria</taxon>
        <taxon>Bacillati</taxon>
        <taxon>Actinomycetota</taxon>
        <taxon>Actinomycetes</taxon>
        <taxon>Mycobacteriales</taxon>
        <taxon>Nocardiaceae</taxon>
        <taxon>Nocardia</taxon>
    </lineage>
</organism>
<dbReference type="GO" id="GO:0003697">
    <property type="term" value="F:single-stranded DNA binding"/>
    <property type="evidence" value="ECO:0007669"/>
    <property type="project" value="UniProtKB-UniRule"/>
</dbReference>
<dbReference type="InterPro" id="IPR000424">
    <property type="entry name" value="Primosome_PriB/ssb"/>
</dbReference>
<dbReference type="PANTHER" id="PTHR10302:SF27">
    <property type="entry name" value="SINGLE-STRANDED DNA-BINDING PROTEIN"/>
    <property type="match status" value="1"/>
</dbReference>
<dbReference type="CDD" id="cd04496">
    <property type="entry name" value="SSB_OBF"/>
    <property type="match status" value="1"/>
</dbReference>
<keyword evidence="1 2" id="KW-0238">DNA-binding</keyword>